<evidence type="ECO:0008006" key="6">
    <source>
        <dbReference type="Google" id="ProtNLM"/>
    </source>
</evidence>
<gene>
    <name evidence="2" type="ORF">SAMN05661012_03362</name>
    <name evidence="3" type="ORF">SR876_01190</name>
</gene>
<sequence>MKAKIVLILMIVFAGATTQLSAQHRHRSKTVVVKTVPEQPHVVAYQGVNYHYADGRYYRPVNGGYERIPQN</sequence>
<keyword evidence="5" id="KW-1185">Reference proteome</keyword>
<dbReference type="RefSeq" id="WP_072362387.1">
    <property type="nucleotide sequence ID" value="NZ_CP139972.1"/>
</dbReference>
<accession>A0A1K1R3S6</accession>
<dbReference type="Proteomes" id="UP000183788">
    <property type="component" value="Unassembled WGS sequence"/>
</dbReference>
<keyword evidence="1" id="KW-0732">Signal</keyword>
<reference evidence="2 4" key="1">
    <citation type="submission" date="2016-11" db="EMBL/GenBank/DDBJ databases">
        <authorList>
            <person name="Jaros S."/>
            <person name="Januszkiewicz K."/>
            <person name="Wedrychowicz H."/>
        </authorList>
    </citation>
    <scope>NUCLEOTIDE SEQUENCE [LARGE SCALE GENOMIC DNA]</scope>
    <source>
        <strain evidence="2 4">DSM 784</strain>
    </source>
</reference>
<evidence type="ECO:0000313" key="5">
    <source>
        <dbReference type="Proteomes" id="UP001326715"/>
    </source>
</evidence>
<evidence type="ECO:0000313" key="3">
    <source>
        <dbReference type="EMBL" id="WQG90095.1"/>
    </source>
</evidence>
<reference evidence="3 5" key="2">
    <citation type="submission" date="2023-11" db="EMBL/GenBank/DDBJ databases">
        <title>MicrobeMod: A computational toolkit for identifying prokaryotic methylation and restriction-modification with nanopore sequencing.</title>
        <authorList>
            <person name="Crits-Christoph A."/>
            <person name="Kang S.C."/>
            <person name="Lee H."/>
            <person name="Ostrov N."/>
        </authorList>
    </citation>
    <scope>NUCLEOTIDE SEQUENCE [LARGE SCALE GENOMIC DNA]</scope>
    <source>
        <strain evidence="3 5">ATCC 23090</strain>
    </source>
</reference>
<protein>
    <recommendedName>
        <fullName evidence="6">YXWGXW repeat-containing protein</fullName>
    </recommendedName>
</protein>
<dbReference type="EMBL" id="CP140154">
    <property type="protein sequence ID" value="WQG90095.1"/>
    <property type="molecule type" value="Genomic_DNA"/>
</dbReference>
<dbReference type="EMBL" id="FPIZ01000010">
    <property type="protein sequence ID" value="SFW66807.1"/>
    <property type="molecule type" value="Genomic_DNA"/>
</dbReference>
<dbReference type="OrthoDB" id="952191at2"/>
<feature type="signal peptide" evidence="1">
    <location>
        <begin position="1"/>
        <end position="22"/>
    </location>
</feature>
<dbReference type="Proteomes" id="UP001326715">
    <property type="component" value="Chromosome"/>
</dbReference>
<name>A0A1K1R3S6_9BACT</name>
<feature type="chain" id="PRO_5012792194" description="YXWGXW repeat-containing protein" evidence="1">
    <location>
        <begin position="23"/>
        <end position="71"/>
    </location>
</feature>
<evidence type="ECO:0000313" key="2">
    <source>
        <dbReference type="EMBL" id="SFW66807.1"/>
    </source>
</evidence>
<dbReference type="AlphaFoldDB" id="A0A1K1R3S6"/>
<proteinExistence type="predicted"/>
<evidence type="ECO:0000256" key="1">
    <source>
        <dbReference type="SAM" id="SignalP"/>
    </source>
</evidence>
<organism evidence="2 4">
    <name type="scientific">Chitinophaga sancti</name>
    <dbReference type="NCBI Taxonomy" id="1004"/>
    <lineage>
        <taxon>Bacteria</taxon>
        <taxon>Pseudomonadati</taxon>
        <taxon>Bacteroidota</taxon>
        <taxon>Chitinophagia</taxon>
        <taxon>Chitinophagales</taxon>
        <taxon>Chitinophagaceae</taxon>
        <taxon>Chitinophaga</taxon>
    </lineage>
</organism>
<evidence type="ECO:0000313" key="4">
    <source>
        <dbReference type="Proteomes" id="UP000183788"/>
    </source>
</evidence>